<dbReference type="SUPFAM" id="SSF63829">
    <property type="entry name" value="Calcium-dependent phosphotriesterase"/>
    <property type="match status" value="1"/>
</dbReference>
<name>A0ABW1ZU36_9GAMM</name>
<dbReference type="PRINTS" id="PR01790">
    <property type="entry name" value="SMP30FAMILY"/>
</dbReference>
<dbReference type="Proteomes" id="UP001596422">
    <property type="component" value="Unassembled WGS sequence"/>
</dbReference>
<evidence type="ECO:0000313" key="3">
    <source>
        <dbReference type="EMBL" id="MFC6668804.1"/>
    </source>
</evidence>
<proteinExistence type="inferred from homology"/>
<sequence length="270" mass="29275">MASGAAAAVLVRHYWQKAAEPDRKRGAQEWTFDEHVSAAGWVDADSLLIAGETGLFRFDLQSGTRQPVCKLETDNPLTRSNDGRADPWGGFWIGTMGKSAEAEAGAIYRYFRGELRLLFAPVTIPNAICFSPDGRYGYFADTAKGVIWRQALEQLHGWPVGEPEVFVDCSRARVSPDGAVVDSMGRLWNAQWGAARIACYNADGTFSLAIPFPAGQISCPAFGGEHLDILFATSATEGLSQQQLTAQPDAGKTFFAYPGSPGQAEHRLIL</sequence>
<gene>
    <name evidence="3" type="ORF">ACFQDL_00745</name>
</gene>
<reference evidence="4" key="1">
    <citation type="journal article" date="2019" name="Int. J. Syst. Evol. Microbiol.">
        <title>The Global Catalogue of Microorganisms (GCM) 10K type strain sequencing project: providing services to taxonomists for standard genome sequencing and annotation.</title>
        <authorList>
            <consortium name="The Broad Institute Genomics Platform"/>
            <consortium name="The Broad Institute Genome Sequencing Center for Infectious Disease"/>
            <person name="Wu L."/>
            <person name="Ma J."/>
        </authorList>
    </citation>
    <scope>NUCLEOTIDE SEQUENCE [LARGE SCALE GENOMIC DNA]</scope>
    <source>
        <strain evidence="4">NBRC 111756</strain>
    </source>
</reference>
<dbReference type="RefSeq" id="WP_379907363.1">
    <property type="nucleotide sequence ID" value="NZ_JBHSWE010000001.1"/>
</dbReference>
<evidence type="ECO:0000313" key="4">
    <source>
        <dbReference type="Proteomes" id="UP001596422"/>
    </source>
</evidence>
<dbReference type="EMBL" id="JBHSWE010000001">
    <property type="protein sequence ID" value="MFC6668804.1"/>
    <property type="molecule type" value="Genomic_DNA"/>
</dbReference>
<feature type="domain" description="SMP-30/Gluconolactonase/LRE-like region" evidence="2">
    <location>
        <begin position="26"/>
        <end position="236"/>
    </location>
</feature>
<protein>
    <submittedName>
        <fullName evidence="3">SMP-30/gluconolactonase/LRE family protein</fullName>
    </submittedName>
</protein>
<comment type="similarity">
    <text evidence="1">Belongs to the SMP-30/CGR1 family.</text>
</comment>
<dbReference type="InterPro" id="IPR005511">
    <property type="entry name" value="SMP-30"/>
</dbReference>
<dbReference type="PANTHER" id="PTHR10907">
    <property type="entry name" value="REGUCALCIN"/>
    <property type="match status" value="1"/>
</dbReference>
<comment type="caution">
    <text evidence="3">The sequence shown here is derived from an EMBL/GenBank/DDBJ whole genome shotgun (WGS) entry which is preliminary data.</text>
</comment>
<evidence type="ECO:0000259" key="2">
    <source>
        <dbReference type="Pfam" id="PF08450"/>
    </source>
</evidence>
<dbReference type="Pfam" id="PF08450">
    <property type="entry name" value="SGL"/>
    <property type="match status" value="1"/>
</dbReference>
<accession>A0ABW1ZU36</accession>
<evidence type="ECO:0000256" key="1">
    <source>
        <dbReference type="ARBA" id="ARBA00008853"/>
    </source>
</evidence>
<organism evidence="3 4">
    <name type="scientific">Marinobacterium aestuariivivens</name>
    <dbReference type="NCBI Taxonomy" id="1698799"/>
    <lineage>
        <taxon>Bacteria</taxon>
        <taxon>Pseudomonadati</taxon>
        <taxon>Pseudomonadota</taxon>
        <taxon>Gammaproteobacteria</taxon>
        <taxon>Oceanospirillales</taxon>
        <taxon>Oceanospirillaceae</taxon>
        <taxon>Marinobacterium</taxon>
    </lineage>
</organism>
<dbReference type="Gene3D" id="2.120.10.30">
    <property type="entry name" value="TolB, C-terminal domain"/>
    <property type="match status" value="1"/>
</dbReference>
<dbReference type="InterPro" id="IPR013658">
    <property type="entry name" value="SGL"/>
</dbReference>
<keyword evidence="4" id="KW-1185">Reference proteome</keyword>
<dbReference type="InterPro" id="IPR011042">
    <property type="entry name" value="6-blade_b-propeller_TolB-like"/>
</dbReference>
<dbReference type="PANTHER" id="PTHR10907:SF47">
    <property type="entry name" value="REGUCALCIN"/>
    <property type="match status" value="1"/>
</dbReference>